<sequence>MGKLESAPDDISLYQTGAVLAFFFFIIELRTYNCDSHGEILMIFLLLKKLKRLELSNKKEGNAREKELIERRISEYNSAMGCILDYLDGKVFNSSDVKVLMLKGAFNWNQNYWMIKRECRRLDDGLPIYAVLVMFFYPMIDRGIKLAKFQHKDLLISIKLVFYVFRVAGSWGIFHSCVRVMLRKNSKAIYVTDHCLLQHYMNDKNFSWASCIIVDEAHERSLSTDLLLALIKDLLHRRSDLSYLIKDAILSALADNVAMYSGNDNLGYEVSLTGMHVQLHHSCSLLTFGERLSWVVFGEIIAMPNQYLVCVTAVDFDYLRTLSPAPFDISQIDRRRLQLKVLTGFGTTLLKRFCGRSNSSLKHLVSTIKDTINDDLVRLEVSVDHNKVNVFATSEHITRVSEIVNSNECLEKCLFPDRHMPPPVALFGSGAEIKHLELEKRCVTVDIYVHGPHDFEEKELLSFLEKHTSGNICAVHKLNSVGQDNEKWGRLTPVDFNGCKLKIAPSRSIFGGDNKFLSFSAVKAKVSKILKLSLPRAAVVENPPIAVLEDALLREIDGKALPGCQPWQKIKCQQQFNSSVSCPASVYAVIKEQLQTLLKSLEHRKGVEFVSNWNENGTYRVKISAKATKIMAESRRPLEQLMNGRTIIDDQLTPPVIQLIFSREGFALQKTIQRETDTFFLFDRQNHSFRVFGPLNKLDVAHNKLVQSLVALHENKQLDVHLRGPTFPPDLMKKGVEKFGPDLHGLKERVETKRRSDNTRDRTDNFRSWSTDHKSNSPVRYLCDVEDGYRLEKCNHEFCRSCLVEQCESAIKNPGNSFPIRCAYEGCGALILLVDLKSLLLTDKFDELFRASLGSFVVSSSGKYRFCPSPDCPSVYQVVGDGRPFACRACSVETCTRCLLEYHPSLSCEMYKELKSDPDLSLKEWMKGKEEVRHCPACTHTIEKIDGCNHIECRCGIHICWVCLESFKSSYECYAHLRSIHVAIV</sequence>
<comment type="caution">
    <text evidence="1">The sequence shown here is derived from an EMBL/GenBank/DDBJ whole genome shotgun (WGS) entry which is preliminary data.</text>
</comment>
<protein>
    <submittedName>
        <fullName evidence="1">Uncharacterized protein</fullName>
    </submittedName>
</protein>
<accession>A0ACB9JSS4</accession>
<reference evidence="1 2" key="2">
    <citation type="journal article" date="2022" name="Mol. Ecol. Resour.">
        <title>The genomes of chicory, endive, great burdock and yacon provide insights into Asteraceae paleo-polyploidization history and plant inulin production.</title>
        <authorList>
            <person name="Fan W."/>
            <person name="Wang S."/>
            <person name="Wang H."/>
            <person name="Wang A."/>
            <person name="Jiang F."/>
            <person name="Liu H."/>
            <person name="Zhao H."/>
            <person name="Xu D."/>
            <person name="Zhang Y."/>
        </authorList>
    </citation>
    <scope>NUCLEOTIDE SEQUENCE [LARGE SCALE GENOMIC DNA]</scope>
    <source>
        <strain evidence="2">cv. Yunnan</strain>
        <tissue evidence="1">Leaves</tissue>
    </source>
</reference>
<dbReference type="Proteomes" id="UP001056120">
    <property type="component" value="Linkage Group LG02"/>
</dbReference>
<keyword evidence="2" id="KW-1185">Reference proteome</keyword>
<reference evidence="2" key="1">
    <citation type="journal article" date="2022" name="Mol. Ecol. Resour.">
        <title>The genomes of chicory, endive, great burdock and yacon provide insights into Asteraceae palaeo-polyploidization history and plant inulin production.</title>
        <authorList>
            <person name="Fan W."/>
            <person name="Wang S."/>
            <person name="Wang H."/>
            <person name="Wang A."/>
            <person name="Jiang F."/>
            <person name="Liu H."/>
            <person name="Zhao H."/>
            <person name="Xu D."/>
            <person name="Zhang Y."/>
        </authorList>
    </citation>
    <scope>NUCLEOTIDE SEQUENCE [LARGE SCALE GENOMIC DNA]</scope>
    <source>
        <strain evidence="2">cv. Yunnan</strain>
    </source>
</reference>
<evidence type="ECO:0000313" key="2">
    <source>
        <dbReference type="Proteomes" id="UP001056120"/>
    </source>
</evidence>
<evidence type="ECO:0000313" key="1">
    <source>
        <dbReference type="EMBL" id="KAI3823086.1"/>
    </source>
</evidence>
<name>A0ACB9JSS4_9ASTR</name>
<proteinExistence type="predicted"/>
<gene>
    <name evidence="1" type="ORF">L1987_04512</name>
</gene>
<dbReference type="EMBL" id="CM042019">
    <property type="protein sequence ID" value="KAI3823086.1"/>
    <property type="molecule type" value="Genomic_DNA"/>
</dbReference>
<organism evidence="1 2">
    <name type="scientific">Smallanthus sonchifolius</name>
    <dbReference type="NCBI Taxonomy" id="185202"/>
    <lineage>
        <taxon>Eukaryota</taxon>
        <taxon>Viridiplantae</taxon>
        <taxon>Streptophyta</taxon>
        <taxon>Embryophyta</taxon>
        <taxon>Tracheophyta</taxon>
        <taxon>Spermatophyta</taxon>
        <taxon>Magnoliopsida</taxon>
        <taxon>eudicotyledons</taxon>
        <taxon>Gunneridae</taxon>
        <taxon>Pentapetalae</taxon>
        <taxon>asterids</taxon>
        <taxon>campanulids</taxon>
        <taxon>Asterales</taxon>
        <taxon>Asteraceae</taxon>
        <taxon>Asteroideae</taxon>
        <taxon>Heliantheae alliance</taxon>
        <taxon>Millerieae</taxon>
        <taxon>Smallanthus</taxon>
    </lineage>
</organism>